<dbReference type="Pfam" id="PF05970">
    <property type="entry name" value="PIF1"/>
    <property type="match status" value="1"/>
</dbReference>
<dbReference type="Proteomes" id="UP001319200">
    <property type="component" value="Unassembled WGS sequence"/>
</dbReference>
<evidence type="ECO:0000313" key="3">
    <source>
        <dbReference type="EMBL" id="MBT1696568.1"/>
    </source>
</evidence>
<sequence length="723" mass="81188">MSNINVPMESNPVFDTAVDFVNNTACHIFLTGKAGTGKTTFLKYIKEHTAKRSVVVAPTGVAAINAGGVTMHSFFQLPFGPYVPVTRTTHAEGVTDRQELFRNIRFSEEKRELLRDLELLIIDEVSMVRCDTLDAIDAILRHFRKRPNDVFGGVQVLYIGDLFQLPPVIPQSEWAVLKTYYTSEFFFHAKAIEQAQPIYIALKKIYRQNEQHFIDILNRVRNDEATARDLEVLNARYGATPVAGKNYITLTSHNHKADKINQQELAKLPGRLYEFQGTVEGDFPEKALPTDMTLQLKKGAQVMFIRNDTSEDRRYFNGKIVTVKEVNEESITVILNEGEELQLEKETWDNIRYSYNQVDDKIDEEKLGAFSQYPVRLAWAVTIHKSQGLTFEHAIIDAGESFAPGQVYVALSRCTSLDGMVLHSKIERHAISTHKEVLAFSGREHAAEELQETLQRERHIFLNQRLIETFDLQKLIEIAEKHVTFTQGKKLPDVAGALACARKVLDSIREQQAVALKFRSQLGALLEENDHNKLKERVSKAIDYFSKALTDGALQPLEAHIESLKGAAKVKKYLRQVRQVKLAVSRKINSIQSASHGETIFNTAPRLSVVEAEEALRQKDPKREKGASLRDTLDLFKTGITLPEIAQKRGLALGTIESHIASLVGSGEISIGEVISESKLARIMTVLTEMPGSSLTPVKAKLGDGFSFGEIRAVMNHLELNQK</sequence>
<dbReference type="Pfam" id="PF14493">
    <property type="entry name" value="HTH_40"/>
    <property type="match status" value="1"/>
</dbReference>
<dbReference type="GO" id="GO:0000723">
    <property type="term" value="P:telomere maintenance"/>
    <property type="evidence" value="ECO:0007669"/>
    <property type="project" value="InterPro"/>
</dbReference>
<dbReference type="InterPro" id="IPR029491">
    <property type="entry name" value="Helicase_HTH"/>
</dbReference>
<dbReference type="InterPro" id="IPR010285">
    <property type="entry name" value="DNA_helicase_pif1-like_DEAD"/>
</dbReference>
<dbReference type="Gene3D" id="2.30.30.940">
    <property type="match status" value="1"/>
</dbReference>
<feature type="domain" description="DNA helicase Pif1-like DEAD-box helicase" evidence="1">
    <location>
        <begin position="9"/>
        <end position="226"/>
    </location>
</feature>
<dbReference type="AlphaFoldDB" id="A0AAP2DJK7"/>
<reference evidence="3 4" key="1">
    <citation type="submission" date="2021-05" db="EMBL/GenBank/DDBJ databases">
        <title>A Polyphasic approach of four new species of the genus Ohtaekwangia: Ohtaekwangia histidinii sp. nov., Ohtaekwangia cretensis sp. nov., Ohtaekwangia indiensis sp. nov., Ohtaekwangia reichenbachii sp. nov. from diverse environment.</title>
        <authorList>
            <person name="Octaviana S."/>
        </authorList>
    </citation>
    <scope>NUCLEOTIDE SEQUENCE [LARGE SCALE GENOMIC DNA]</scope>
    <source>
        <strain evidence="3 4">PWU4</strain>
    </source>
</reference>
<dbReference type="RefSeq" id="WP_254161848.1">
    <property type="nucleotide sequence ID" value="NZ_JAHESF010000005.1"/>
</dbReference>
<dbReference type="SUPFAM" id="SSF52540">
    <property type="entry name" value="P-loop containing nucleoside triphosphate hydrolases"/>
    <property type="match status" value="2"/>
</dbReference>
<proteinExistence type="predicted"/>
<gene>
    <name evidence="3" type="ORF">KK083_06775</name>
</gene>
<dbReference type="CDD" id="cd18809">
    <property type="entry name" value="SF1_C_RecD"/>
    <property type="match status" value="1"/>
</dbReference>
<dbReference type="GO" id="GO:0006281">
    <property type="term" value="P:DNA repair"/>
    <property type="evidence" value="ECO:0007669"/>
    <property type="project" value="InterPro"/>
</dbReference>
<comment type="caution">
    <text evidence="3">The sequence shown here is derived from an EMBL/GenBank/DDBJ whole genome shotgun (WGS) entry which is preliminary data.</text>
</comment>
<accession>A0AAP2DJK7</accession>
<dbReference type="InterPro" id="IPR051055">
    <property type="entry name" value="PIF1_helicase"/>
</dbReference>
<dbReference type="PANTHER" id="PTHR47642">
    <property type="entry name" value="ATP-DEPENDENT DNA HELICASE"/>
    <property type="match status" value="1"/>
</dbReference>
<dbReference type="InterPro" id="IPR027417">
    <property type="entry name" value="P-loop_NTPase"/>
</dbReference>
<dbReference type="FunFam" id="3.40.50.300:FF:001498">
    <property type="entry name" value="ATP-dependent DNA helicase"/>
    <property type="match status" value="1"/>
</dbReference>
<name>A0AAP2DJK7_9BACT</name>
<feature type="domain" description="Helicase Helix-turn-helix" evidence="2">
    <location>
        <begin position="630"/>
        <end position="715"/>
    </location>
</feature>
<evidence type="ECO:0000259" key="1">
    <source>
        <dbReference type="Pfam" id="PF05970"/>
    </source>
</evidence>
<organism evidence="3 4">
    <name type="scientific">Chryseosolibacter histidini</name>
    <dbReference type="NCBI Taxonomy" id="2782349"/>
    <lineage>
        <taxon>Bacteria</taxon>
        <taxon>Pseudomonadati</taxon>
        <taxon>Bacteroidota</taxon>
        <taxon>Cytophagia</taxon>
        <taxon>Cytophagales</taxon>
        <taxon>Chryseotaleaceae</taxon>
        <taxon>Chryseosolibacter</taxon>
    </lineage>
</organism>
<dbReference type="Gene3D" id="1.10.10.1390">
    <property type="entry name" value="ATP-dependent DNA helicase RecQ"/>
    <property type="match status" value="1"/>
</dbReference>
<dbReference type="GO" id="GO:0003678">
    <property type="term" value="F:DNA helicase activity"/>
    <property type="evidence" value="ECO:0007669"/>
    <property type="project" value="InterPro"/>
</dbReference>
<evidence type="ECO:0000259" key="2">
    <source>
        <dbReference type="Pfam" id="PF14493"/>
    </source>
</evidence>
<dbReference type="EMBL" id="JAHESF010000005">
    <property type="protein sequence ID" value="MBT1696568.1"/>
    <property type="molecule type" value="Genomic_DNA"/>
</dbReference>
<evidence type="ECO:0000313" key="4">
    <source>
        <dbReference type="Proteomes" id="UP001319200"/>
    </source>
</evidence>
<keyword evidence="4" id="KW-1185">Reference proteome</keyword>
<dbReference type="Gene3D" id="3.40.50.300">
    <property type="entry name" value="P-loop containing nucleotide triphosphate hydrolases"/>
    <property type="match status" value="1"/>
</dbReference>
<protein>
    <submittedName>
        <fullName evidence="3">Helix-turn-helix domain-containing protein</fullName>
    </submittedName>
</protein>